<dbReference type="Proteomes" id="UP000241071">
    <property type="component" value="Segment"/>
</dbReference>
<dbReference type="PANTHER" id="PTHR24188:SF29">
    <property type="entry name" value="GH09064P"/>
    <property type="match status" value="1"/>
</dbReference>
<dbReference type="PANTHER" id="PTHR24188">
    <property type="entry name" value="ANKYRIN REPEAT PROTEIN"/>
    <property type="match status" value="1"/>
</dbReference>
<dbReference type="Gene3D" id="1.25.40.20">
    <property type="entry name" value="Ankyrin repeat-containing domain"/>
    <property type="match status" value="3"/>
</dbReference>
<reference evidence="3 4" key="1">
    <citation type="submission" date="2012-10" db="EMBL/GenBank/DDBJ databases">
        <title>Complete genome sequence of Moumouvirus goulette.</title>
        <authorList>
            <person name="Fournous G."/>
            <person name="Bougalmi M."/>
            <person name="Colson P."/>
        </authorList>
    </citation>
    <scope>NUCLEOTIDE SEQUENCE [LARGE SCALE GENOMIC DNA]</scope>
</reference>
<dbReference type="SUPFAM" id="SSF48403">
    <property type="entry name" value="Ankyrin repeat"/>
    <property type="match status" value="2"/>
</dbReference>
<dbReference type="Pfam" id="PF12796">
    <property type="entry name" value="Ank_2"/>
    <property type="match status" value="1"/>
</dbReference>
<dbReference type="InterPro" id="IPR036770">
    <property type="entry name" value="Ankyrin_rpt-contain_sf"/>
</dbReference>
<organism evidence="3 4">
    <name type="scientific">Moumouvirus goulette</name>
    <dbReference type="NCBI Taxonomy" id="1247379"/>
    <lineage>
        <taxon>Viruses</taxon>
        <taxon>Varidnaviria</taxon>
        <taxon>Bamfordvirae</taxon>
        <taxon>Nucleocytoviricota</taxon>
        <taxon>Megaviricetes</taxon>
        <taxon>Imitervirales</taxon>
        <taxon>Mimiviridae</taxon>
        <taxon>Megamimivirinae</taxon>
        <taxon>Moumouvirus</taxon>
        <taxon>Moumouvirus goulettemassiliense</taxon>
    </lineage>
</organism>
<dbReference type="EMBL" id="KC008572">
    <property type="protein sequence ID" value="AGF84990.1"/>
    <property type="molecule type" value="Genomic_DNA"/>
</dbReference>
<evidence type="ECO:0000313" key="4">
    <source>
        <dbReference type="Proteomes" id="UP000241071"/>
    </source>
</evidence>
<accession>M1NLW4</accession>
<evidence type="ECO:0000256" key="2">
    <source>
        <dbReference type="ARBA" id="ARBA00023043"/>
    </source>
</evidence>
<gene>
    <name evidence="3" type="ORF">glt_00181</name>
</gene>
<keyword evidence="1" id="KW-0677">Repeat</keyword>
<protein>
    <submittedName>
        <fullName evidence="3">Repeat protein</fullName>
    </submittedName>
</protein>
<evidence type="ECO:0000256" key="1">
    <source>
        <dbReference type="ARBA" id="ARBA00022737"/>
    </source>
</evidence>
<dbReference type="InterPro" id="IPR002110">
    <property type="entry name" value="Ankyrin_rpt"/>
</dbReference>
<keyword evidence="4" id="KW-1185">Reference proteome</keyword>
<name>M1NLW4_9VIRU</name>
<dbReference type="SMART" id="SM00248">
    <property type="entry name" value="ANK"/>
    <property type="match status" value="6"/>
</dbReference>
<sequence length="681" mass="80627">MYYLFINNWRIKEIHNEFIKDGYTNEIFSLNNFVDNKIKLKFNYDWQKIIEERFIYKYWNKNGDYVCEIEPVSKLTPHKINPGIFTTDKFIIKKYYLSNDLSFHKKLIENGVIEDIHELLYWCTVTSYDILDLAKYLINLAIVGDINIDKCINTEKERLNILMLACKNNRNEFAKRLLQYSHFNFNIEKTIESCLFHTNYEMAKYLLEYKKDCSFNNKFNVKIYLPWVCSYSDLEHVKYFFNYSIDRGENIDDILDECLRHAVLSDLDIVKYLVEIGANINNPNLYEDAIINGCIDIVKYLVQCGVDYHIVGDKIIKATMINGHVNIFEYFMDLDLKINNEKNKFLCLAIRKGNFEIINYLYKIGFCYDINCADDFSYLCGLVGIYNLNTIKFIFENTDANFFDKDTIDKCYNQAARNFRISTMEYLFQRGYYPPINYDIFYNLISRGRLFHVEFLLKSEYDISLNDYLAIKTAYKIGNNKITNLLTKNIYTHDINLTTTLYSAINRGNYHIVPEIISKFYIDEIDPVYLSICDLYCNKKSEFIQALENPTIQNSLLVLDAVINYNDIELLKYLLDLNNNSEYNQWALIFSTSNFDIMKYLVEDIGVDIFERRDEISIYCLLRGKNYCLKYLSTFGLIYDEDLSNYSTIIKNNSLKIIDYFKSKNAFIKINGINISLEWND</sequence>
<keyword evidence="2" id="KW-0040">ANK repeat</keyword>
<evidence type="ECO:0000313" key="3">
    <source>
        <dbReference type="EMBL" id="AGF84990.1"/>
    </source>
</evidence>
<proteinExistence type="predicted"/>